<proteinExistence type="predicted"/>
<dbReference type="EMBL" id="KQ242519">
    <property type="protein sequence ID" value="KNC78291.1"/>
    <property type="molecule type" value="Genomic_DNA"/>
</dbReference>
<evidence type="ECO:0000313" key="1">
    <source>
        <dbReference type="EMBL" id="KNC78291.1"/>
    </source>
</evidence>
<reference evidence="1 2" key="1">
    <citation type="submission" date="2011-02" db="EMBL/GenBank/DDBJ databases">
        <title>The Genome Sequence of Sphaeroforma arctica JP610.</title>
        <authorList>
            <consortium name="The Broad Institute Genome Sequencing Platform"/>
            <person name="Russ C."/>
            <person name="Cuomo C."/>
            <person name="Young S.K."/>
            <person name="Zeng Q."/>
            <person name="Gargeya S."/>
            <person name="Alvarado L."/>
            <person name="Berlin A."/>
            <person name="Chapman S.B."/>
            <person name="Chen Z."/>
            <person name="Freedman E."/>
            <person name="Gellesch M."/>
            <person name="Goldberg J."/>
            <person name="Griggs A."/>
            <person name="Gujja S."/>
            <person name="Heilman E."/>
            <person name="Heiman D."/>
            <person name="Howarth C."/>
            <person name="Mehta T."/>
            <person name="Neiman D."/>
            <person name="Pearson M."/>
            <person name="Roberts A."/>
            <person name="Saif S."/>
            <person name="Shea T."/>
            <person name="Shenoy N."/>
            <person name="Sisk P."/>
            <person name="Stolte C."/>
            <person name="Sykes S."/>
            <person name="White J."/>
            <person name="Yandava C."/>
            <person name="Burger G."/>
            <person name="Gray M.W."/>
            <person name="Holland P.W.H."/>
            <person name="King N."/>
            <person name="Lang F.B.F."/>
            <person name="Roger A.J."/>
            <person name="Ruiz-Trillo I."/>
            <person name="Haas B."/>
            <person name="Nusbaum C."/>
            <person name="Birren B."/>
        </authorList>
    </citation>
    <scope>NUCLEOTIDE SEQUENCE [LARGE SCALE GENOMIC DNA]</scope>
    <source>
        <strain evidence="1 2">JP610</strain>
    </source>
</reference>
<name>A0A0L0FP59_9EUKA</name>
<organism evidence="1 2">
    <name type="scientific">Sphaeroforma arctica JP610</name>
    <dbReference type="NCBI Taxonomy" id="667725"/>
    <lineage>
        <taxon>Eukaryota</taxon>
        <taxon>Ichthyosporea</taxon>
        <taxon>Ichthyophonida</taxon>
        <taxon>Sphaeroforma</taxon>
    </lineage>
</organism>
<gene>
    <name evidence="1" type="ORF">SARC_09269</name>
</gene>
<sequence>MQAHFLKVQKRVEYLANVAELDDAEEYVLPRWHDLLAEVAMPIGAATISPAKEVDPEAYLDFDQSQLRKLHKKGGLPKKELEEMIKAIQSAA</sequence>
<evidence type="ECO:0000313" key="2">
    <source>
        <dbReference type="Proteomes" id="UP000054560"/>
    </source>
</evidence>
<protein>
    <submittedName>
        <fullName evidence="1">Uncharacterized protein</fullName>
    </submittedName>
</protein>
<dbReference type="GeneID" id="25909773"/>
<dbReference type="RefSeq" id="XP_014152193.1">
    <property type="nucleotide sequence ID" value="XM_014296718.1"/>
</dbReference>
<keyword evidence="2" id="KW-1185">Reference proteome</keyword>
<dbReference type="AlphaFoldDB" id="A0A0L0FP59"/>
<accession>A0A0L0FP59</accession>
<dbReference type="Proteomes" id="UP000054560">
    <property type="component" value="Unassembled WGS sequence"/>
</dbReference>